<dbReference type="EMBL" id="JBHSKM010000019">
    <property type="protein sequence ID" value="MFC5217279.1"/>
    <property type="molecule type" value="Genomic_DNA"/>
</dbReference>
<organism evidence="2 3">
    <name type="scientific">Streptomyces coerulescens</name>
    <dbReference type="NCBI Taxonomy" id="29304"/>
    <lineage>
        <taxon>Bacteria</taxon>
        <taxon>Bacillati</taxon>
        <taxon>Actinomycetota</taxon>
        <taxon>Actinomycetes</taxon>
        <taxon>Kitasatosporales</taxon>
        <taxon>Streptomycetaceae</taxon>
        <taxon>Streptomyces</taxon>
    </lineage>
</organism>
<name>A0ABW0CN40_STRCD</name>
<proteinExistence type="predicted"/>
<sequence length="275" mass="30498">MTETTASPTPQEIEAAARLLMRAWAPGYLLPGDHPKEIVAGSADDYDEQDPDEYCGCAGTDDDGESLGCNCSGGCVCDECSYQAYAQYKRCWVKGCGKAPAFRVVRFCLVEQRVQESTRRGAVCPHAEGEEHWCTADTVFVDAGPSVQDFAHQPACSIAHAIELREGMRHTMPRAGAQFRIETWTYSPHDRELPAPLPALRQQTVSARDSTTWAIRKYAAGLHDRYWLGSARMHLAVAVWNARLELEQPGDDSDVWDDQPSTPVQEEPSEPDQHE</sequence>
<dbReference type="RefSeq" id="WP_380857812.1">
    <property type="nucleotide sequence ID" value="NZ_JBHSKM010000019.1"/>
</dbReference>
<accession>A0ABW0CN40</accession>
<reference evidence="3" key="1">
    <citation type="journal article" date="2019" name="Int. J. Syst. Evol. Microbiol.">
        <title>The Global Catalogue of Microorganisms (GCM) 10K type strain sequencing project: providing services to taxonomists for standard genome sequencing and annotation.</title>
        <authorList>
            <consortium name="The Broad Institute Genomics Platform"/>
            <consortium name="The Broad Institute Genome Sequencing Center for Infectious Disease"/>
            <person name="Wu L."/>
            <person name="Ma J."/>
        </authorList>
    </citation>
    <scope>NUCLEOTIDE SEQUENCE [LARGE SCALE GENOMIC DNA]</scope>
    <source>
        <strain evidence="3">KCTC 42586</strain>
    </source>
</reference>
<dbReference type="Proteomes" id="UP001596263">
    <property type="component" value="Unassembled WGS sequence"/>
</dbReference>
<evidence type="ECO:0000313" key="3">
    <source>
        <dbReference type="Proteomes" id="UP001596263"/>
    </source>
</evidence>
<protein>
    <submittedName>
        <fullName evidence="2">Uncharacterized protein</fullName>
    </submittedName>
</protein>
<evidence type="ECO:0000313" key="2">
    <source>
        <dbReference type="EMBL" id="MFC5217279.1"/>
    </source>
</evidence>
<comment type="caution">
    <text evidence="2">The sequence shown here is derived from an EMBL/GenBank/DDBJ whole genome shotgun (WGS) entry which is preliminary data.</text>
</comment>
<gene>
    <name evidence="2" type="ORF">ACFPQ9_25915</name>
</gene>
<feature type="region of interest" description="Disordered" evidence="1">
    <location>
        <begin position="249"/>
        <end position="275"/>
    </location>
</feature>
<keyword evidence="3" id="KW-1185">Reference proteome</keyword>
<evidence type="ECO:0000256" key="1">
    <source>
        <dbReference type="SAM" id="MobiDB-lite"/>
    </source>
</evidence>